<evidence type="ECO:0000313" key="1">
    <source>
        <dbReference type="EMBL" id="HJG15002.1"/>
    </source>
</evidence>
<proteinExistence type="predicted"/>
<gene>
    <name evidence="1" type="ORF">K8V06_02530</name>
</gene>
<sequence>MMKLKYIGETLGVTGLTNGKIYECIAEEGPFYRVIDDSDEDYLYSQNNPASLDGSSKGGKWEDFSIWYYDKYDQVIKDIDYSMYINGNRL</sequence>
<dbReference type="AlphaFoldDB" id="A0A921IC11"/>
<evidence type="ECO:0000313" key="2">
    <source>
        <dbReference type="Proteomes" id="UP000759256"/>
    </source>
</evidence>
<comment type="caution">
    <text evidence="1">The sequence shown here is derived from an EMBL/GenBank/DDBJ whole genome shotgun (WGS) entry which is preliminary data.</text>
</comment>
<reference evidence="1" key="2">
    <citation type="submission" date="2021-09" db="EMBL/GenBank/DDBJ databases">
        <authorList>
            <person name="Gilroy R."/>
        </authorList>
    </citation>
    <scope>NUCLEOTIDE SEQUENCE</scope>
    <source>
        <strain evidence="1">CHK189-29639</strain>
    </source>
</reference>
<dbReference type="Proteomes" id="UP000759256">
    <property type="component" value="Unassembled WGS sequence"/>
</dbReference>
<organism evidence="1 2">
    <name type="scientific">Ligilactobacillus salivarius</name>
    <dbReference type="NCBI Taxonomy" id="1624"/>
    <lineage>
        <taxon>Bacteria</taxon>
        <taxon>Bacillati</taxon>
        <taxon>Bacillota</taxon>
        <taxon>Bacilli</taxon>
        <taxon>Lactobacillales</taxon>
        <taxon>Lactobacillaceae</taxon>
        <taxon>Ligilactobacillus</taxon>
    </lineage>
</organism>
<name>A0A921IC11_9LACO</name>
<dbReference type="EMBL" id="DYVK01000027">
    <property type="protein sequence ID" value="HJG15002.1"/>
    <property type="molecule type" value="Genomic_DNA"/>
</dbReference>
<protein>
    <submittedName>
        <fullName evidence="1">Uncharacterized protein</fullName>
    </submittedName>
</protein>
<reference evidence="1" key="1">
    <citation type="journal article" date="2021" name="PeerJ">
        <title>Extensive microbial diversity within the chicken gut microbiome revealed by metagenomics and culture.</title>
        <authorList>
            <person name="Gilroy R."/>
            <person name="Ravi A."/>
            <person name="Getino M."/>
            <person name="Pursley I."/>
            <person name="Horton D.L."/>
            <person name="Alikhan N.F."/>
            <person name="Baker D."/>
            <person name="Gharbi K."/>
            <person name="Hall N."/>
            <person name="Watson M."/>
            <person name="Adriaenssens E.M."/>
            <person name="Foster-Nyarko E."/>
            <person name="Jarju S."/>
            <person name="Secka A."/>
            <person name="Antonio M."/>
            <person name="Oren A."/>
            <person name="Chaudhuri R.R."/>
            <person name="La Ragione R."/>
            <person name="Hildebrand F."/>
            <person name="Pallen M.J."/>
        </authorList>
    </citation>
    <scope>NUCLEOTIDE SEQUENCE</scope>
    <source>
        <strain evidence="1">CHK189-29639</strain>
    </source>
</reference>
<accession>A0A921IC11</accession>